<dbReference type="AlphaFoldDB" id="A0A1J5TNA9"/>
<evidence type="ECO:0000313" key="2">
    <source>
        <dbReference type="EMBL" id="OIR22407.1"/>
    </source>
</evidence>
<gene>
    <name evidence="1" type="ORF">BET99_01505</name>
    <name evidence="2" type="ORF">BET99_04265</name>
</gene>
<name>A0A1J5TNA9_9ARCH</name>
<proteinExistence type="predicted"/>
<evidence type="ECO:0000313" key="1">
    <source>
        <dbReference type="EMBL" id="OIR21805.1"/>
    </source>
</evidence>
<sequence>MLNEGRRTELLYFMREIVLQAGVSEKLAEPFMASLAAKGARESVSNAMEFLDSKIEEGFISEDTRDPIRKVMKRFTKIR</sequence>
<organism evidence="2 3">
    <name type="scientific">Marine Group III euryarchaeote CG-Epi2</name>
    <dbReference type="NCBI Taxonomy" id="1888996"/>
    <lineage>
        <taxon>Archaea</taxon>
        <taxon>Methanobacteriati</taxon>
        <taxon>Thermoplasmatota</taxon>
        <taxon>Thermoplasmata</taxon>
        <taxon>Candidatus Thermoprofundales</taxon>
    </lineage>
</organism>
<accession>A0A1J5TNA9</accession>
<protein>
    <submittedName>
        <fullName evidence="2">Uncharacterized protein</fullName>
    </submittedName>
</protein>
<evidence type="ECO:0000313" key="3">
    <source>
        <dbReference type="Proteomes" id="UP000183615"/>
    </source>
</evidence>
<dbReference type="Proteomes" id="UP000183615">
    <property type="component" value="Unassembled WGS sequence"/>
</dbReference>
<dbReference type="EMBL" id="MIYZ01000014">
    <property type="protein sequence ID" value="OIR22407.1"/>
    <property type="molecule type" value="Genomic_DNA"/>
</dbReference>
<reference evidence="2 3" key="1">
    <citation type="submission" date="2016-08" db="EMBL/GenBank/DDBJ databases">
        <title>New Insights into Marine Group III Euryarchaeota, from dark to light.</title>
        <authorList>
            <person name="Haro-Moreno J.M."/>
            <person name="Rodriguez-Valera F."/>
            <person name="Lopez-Garcia P."/>
            <person name="Moreira D."/>
            <person name="Martin-Cuadrado A.B."/>
        </authorList>
    </citation>
    <scope>NUCLEOTIDE SEQUENCE [LARGE SCALE GENOMIC DNA]</scope>
    <source>
        <strain evidence="2">CG-Epi2</strain>
    </source>
</reference>
<comment type="caution">
    <text evidence="2">The sequence shown here is derived from an EMBL/GenBank/DDBJ whole genome shotgun (WGS) entry which is preliminary data.</text>
</comment>
<dbReference type="EMBL" id="MIYZ01000034">
    <property type="protein sequence ID" value="OIR21805.1"/>
    <property type="molecule type" value="Genomic_DNA"/>
</dbReference>